<gene>
    <name evidence="4" type="ORF">CDAUBV1_LOCUS4538</name>
</gene>
<feature type="domain" description="HTH myb-type" evidence="3">
    <location>
        <begin position="35"/>
        <end position="82"/>
    </location>
</feature>
<evidence type="ECO:0000259" key="3">
    <source>
        <dbReference type="PROSITE" id="PS51294"/>
    </source>
</evidence>
<dbReference type="InterPro" id="IPR009057">
    <property type="entry name" value="Homeodomain-like_sf"/>
</dbReference>
<organism evidence="4 5">
    <name type="scientific">Calicophoron daubneyi</name>
    <name type="common">Rumen fluke</name>
    <name type="synonym">Paramphistomum daubneyi</name>
    <dbReference type="NCBI Taxonomy" id="300641"/>
    <lineage>
        <taxon>Eukaryota</taxon>
        <taxon>Metazoa</taxon>
        <taxon>Spiralia</taxon>
        <taxon>Lophotrochozoa</taxon>
        <taxon>Platyhelminthes</taxon>
        <taxon>Trematoda</taxon>
        <taxon>Digenea</taxon>
        <taxon>Plagiorchiida</taxon>
        <taxon>Pronocephalata</taxon>
        <taxon>Paramphistomoidea</taxon>
        <taxon>Paramphistomidae</taxon>
        <taxon>Calicophoron</taxon>
    </lineage>
</organism>
<dbReference type="InterPro" id="IPR001005">
    <property type="entry name" value="SANT/Myb"/>
</dbReference>
<dbReference type="Gene3D" id="1.10.10.60">
    <property type="entry name" value="Homeodomain-like"/>
    <property type="match status" value="2"/>
</dbReference>
<feature type="domain" description="Myb-like" evidence="2">
    <location>
        <begin position="36"/>
        <end position="78"/>
    </location>
</feature>
<dbReference type="AlphaFoldDB" id="A0AAV2T486"/>
<dbReference type="Pfam" id="PF13921">
    <property type="entry name" value="Myb_DNA-bind_6"/>
    <property type="match status" value="2"/>
</dbReference>
<dbReference type="SMART" id="SM00717">
    <property type="entry name" value="SANT"/>
    <property type="match status" value="2"/>
</dbReference>
<feature type="region of interest" description="Disordered" evidence="1">
    <location>
        <begin position="623"/>
        <end position="648"/>
    </location>
</feature>
<proteinExistence type="predicted"/>
<name>A0AAV2T486_CALDB</name>
<dbReference type="PROSITE" id="PS50090">
    <property type="entry name" value="MYB_LIKE"/>
    <property type="match status" value="2"/>
</dbReference>
<feature type="compositionally biased region" description="Polar residues" evidence="1">
    <location>
        <begin position="509"/>
        <end position="525"/>
    </location>
</feature>
<dbReference type="SUPFAM" id="SSF46689">
    <property type="entry name" value="Homeodomain-like"/>
    <property type="match status" value="1"/>
</dbReference>
<dbReference type="PROSITE" id="PS51294">
    <property type="entry name" value="HTH_MYB"/>
    <property type="match status" value="1"/>
</dbReference>
<reference evidence="4" key="1">
    <citation type="submission" date="2024-06" db="EMBL/GenBank/DDBJ databases">
        <authorList>
            <person name="Liu X."/>
            <person name="Lenzi L."/>
            <person name="Haldenby T S."/>
            <person name="Uol C."/>
        </authorList>
    </citation>
    <scope>NUCLEOTIDE SEQUENCE</scope>
</reference>
<dbReference type="EMBL" id="CAXLJL010000112">
    <property type="protein sequence ID" value="CAL5132020.1"/>
    <property type="molecule type" value="Genomic_DNA"/>
</dbReference>
<dbReference type="Proteomes" id="UP001497525">
    <property type="component" value="Unassembled WGS sequence"/>
</dbReference>
<accession>A0AAV2T486</accession>
<dbReference type="CDD" id="cd00167">
    <property type="entry name" value="SANT"/>
    <property type="match status" value="1"/>
</dbReference>
<feature type="region of interest" description="Disordered" evidence="1">
    <location>
        <begin position="508"/>
        <end position="537"/>
    </location>
</feature>
<feature type="compositionally biased region" description="Polar residues" evidence="1">
    <location>
        <begin position="623"/>
        <end position="634"/>
    </location>
</feature>
<evidence type="ECO:0000256" key="1">
    <source>
        <dbReference type="SAM" id="MobiDB-lite"/>
    </source>
</evidence>
<feature type="domain" description="Myb-like" evidence="2">
    <location>
        <begin position="102"/>
        <end position="162"/>
    </location>
</feature>
<evidence type="ECO:0000313" key="4">
    <source>
        <dbReference type="EMBL" id="CAL5132020.1"/>
    </source>
</evidence>
<sequence>MLNEFSRPPDALRCLGEPPKSLQRHCLRSCEQPWTWSDLDDQKLLDQVSRLGENRWNLVGKNLGRPSFHCYERYVRVLRPQLTGGANPSVRLLQENNVNRDEFPVSSSPWSRQENEVLIHLYYMYGPDWELIARRLSVINGSNGICRVHSPAEVRRQFEQILRTNNSCGQENRLPLNDVYQNALLSWSGSAKRKSKVYSEGNISEGPSTKSVESCEANQLISCYETTDETSTLKVRLMECNLEAPDNKSQTTTISLLSQITVQKSTSSDRLTISLPRIPDSRANELTSLPLIRLPNSLSSFPTEKREDSTEKCCTNQSGLIPRLSYIYTRPNRTGTFGENLSHKDDKSALFLHSHSISNIIGLQNEDAYPVQTPTKDLSEADQLSFHLASPPVILGSPAAAGISAPVRCAGFKRSADVDATPIRSDAFFSHSGQNDRRPVCTRLFDASGNSSAGRIVQLSNHLALSSPHAASDWSTAGPKTQIPTSSDSECLALLTAKATVWKRALSVPQANSNQGSNQSKTQTVPEPHHSGSVWPHVSSAGQLDLPGWRDPPSLFPVRPLTPLVPLKVHSRLQPYLSTRRVIQIGSENQWRRFALGSSKAHRTTTRLARRFLDQQRSYRTLSSATTSLENEQISPLPEVVKPEPPSFESEFDPFITLPSSSPLNVFKISSPH</sequence>
<protein>
    <submittedName>
        <fullName evidence="4">Uncharacterized protein</fullName>
    </submittedName>
</protein>
<comment type="caution">
    <text evidence="4">The sequence shown here is derived from an EMBL/GenBank/DDBJ whole genome shotgun (WGS) entry which is preliminary data.</text>
</comment>
<evidence type="ECO:0000313" key="5">
    <source>
        <dbReference type="Proteomes" id="UP001497525"/>
    </source>
</evidence>
<dbReference type="InterPro" id="IPR017930">
    <property type="entry name" value="Myb_dom"/>
</dbReference>
<evidence type="ECO:0000259" key="2">
    <source>
        <dbReference type="PROSITE" id="PS50090"/>
    </source>
</evidence>